<evidence type="ECO:0000313" key="3">
    <source>
        <dbReference type="EMBL" id="TDD98224.1"/>
    </source>
</evidence>
<dbReference type="Gene3D" id="3.30.70.930">
    <property type="match status" value="1"/>
</dbReference>
<dbReference type="InParanoid" id="A0A4R5CL95"/>
<accession>A0A4R5CL95</accession>
<dbReference type="SUPFAM" id="SSF89957">
    <property type="entry name" value="MTH1187/YkoF-like"/>
    <property type="match status" value="1"/>
</dbReference>
<dbReference type="EMBL" id="SMKZ01000069">
    <property type="protein sequence ID" value="TDD98224.1"/>
    <property type="molecule type" value="Genomic_DNA"/>
</dbReference>
<name>A0A4R5CL95_9ACTN</name>
<evidence type="ECO:0000256" key="1">
    <source>
        <dbReference type="ARBA" id="ARBA00010272"/>
    </source>
</evidence>
<dbReference type="PANTHER" id="PTHR33777">
    <property type="entry name" value="UPF0045 PROTEIN ECM15"/>
    <property type="match status" value="1"/>
</dbReference>
<organism evidence="3 4">
    <name type="scientific">Jiangella asiatica</name>
    <dbReference type="NCBI Taxonomy" id="2530372"/>
    <lineage>
        <taxon>Bacteria</taxon>
        <taxon>Bacillati</taxon>
        <taxon>Actinomycetota</taxon>
        <taxon>Actinomycetes</taxon>
        <taxon>Jiangellales</taxon>
        <taxon>Jiangellaceae</taxon>
        <taxon>Jiangella</taxon>
    </lineage>
</organism>
<dbReference type="GO" id="GO:0005829">
    <property type="term" value="C:cytosol"/>
    <property type="evidence" value="ECO:0007669"/>
    <property type="project" value="TreeGrafter"/>
</dbReference>
<evidence type="ECO:0000259" key="2">
    <source>
        <dbReference type="Pfam" id="PF01910"/>
    </source>
</evidence>
<gene>
    <name evidence="3" type="ORF">E1269_28980</name>
</gene>
<comment type="similarity">
    <text evidence="1">Belongs to the UPF0045 family.</text>
</comment>
<dbReference type="AlphaFoldDB" id="A0A4R5CL95"/>
<proteinExistence type="inferred from homology"/>
<dbReference type="InterPro" id="IPR002767">
    <property type="entry name" value="Thiamine_BP"/>
</dbReference>
<dbReference type="RefSeq" id="WP_131901207.1">
    <property type="nucleotide sequence ID" value="NZ_SMKZ01000069.1"/>
</dbReference>
<reference evidence="3 4" key="1">
    <citation type="submission" date="2019-03" db="EMBL/GenBank/DDBJ databases">
        <title>Draft genome sequences of novel Actinobacteria.</title>
        <authorList>
            <person name="Sahin N."/>
            <person name="Ay H."/>
            <person name="Saygin H."/>
        </authorList>
    </citation>
    <scope>NUCLEOTIDE SEQUENCE [LARGE SCALE GENOMIC DNA]</scope>
    <source>
        <strain evidence="3 4">5K138</strain>
    </source>
</reference>
<sequence length="101" mass="10692">MLVAFSVAPSGTGESVSEAVADAVAVVRESGLPNGTDSMFTTIEGEWDECFDVVRRACEVVGRHGSRVSLVLKADIRPGHTGEMTGKVERLEAALARKTTD</sequence>
<evidence type="ECO:0000313" key="4">
    <source>
        <dbReference type="Proteomes" id="UP000294739"/>
    </source>
</evidence>
<dbReference type="InterPro" id="IPR029756">
    <property type="entry name" value="MTH1187/YkoF-like"/>
</dbReference>
<keyword evidence="4" id="KW-1185">Reference proteome</keyword>
<dbReference type="OrthoDB" id="9793516at2"/>
<comment type="caution">
    <text evidence="3">The sequence shown here is derived from an EMBL/GenBank/DDBJ whole genome shotgun (WGS) entry which is preliminary data.</text>
</comment>
<dbReference type="InterPro" id="IPR051614">
    <property type="entry name" value="UPF0045_domain"/>
</dbReference>
<dbReference type="Proteomes" id="UP000294739">
    <property type="component" value="Unassembled WGS sequence"/>
</dbReference>
<dbReference type="Pfam" id="PF01910">
    <property type="entry name" value="Thiamine_BP"/>
    <property type="match status" value="1"/>
</dbReference>
<protein>
    <submittedName>
        <fullName evidence="3">Thiamine-binding protein</fullName>
    </submittedName>
</protein>
<dbReference type="PANTHER" id="PTHR33777:SF1">
    <property type="entry name" value="UPF0045 PROTEIN ECM15"/>
    <property type="match status" value="1"/>
</dbReference>
<feature type="domain" description="Thiamine-binding protein" evidence="2">
    <location>
        <begin position="3"/>
        <end position="91"/>
    </location>
</feature>